<sequence>MAALLAGPLVARIVVGQPPFFDNDATAKRWIESAVEIFLQTYGTPLVHEVKGNAAHKRELKISNKAKIPVNKKTKSKARHQGTAD</sequence>
<dbReference type="Proteomes" id="UP000253606">
    <property type="component" value="Chromosome"/>
</dbReference>
<proteinExistence type="predicted"/>
<protein>
    <submittedName>
        <fullName evidence="1">Uncharacterized protein</fullName>
    </submittedName>
</protein>
<keyword evidence="2" id="KW-1185">Reference proteome</keyword>
<dbReference type="EMBL" id="CP030840">
    <property type="protein sequence ID" value="AXC13532.1"/>
    <property type="molecule type" value="Genomic_DNA"/>
</dbReference>
<dbReference type="KEGG" id="abas:ACPOL_4257"/>
<dbReference type="Gene3D" id="1.10.357.10">
    <property type="entry name" value="Tetracycline Repressor, domain 2"/>
    <property type="match status" value="1"/>
</dbReference>
<evidence type="ECO:0000313" key="2">
    <source>
        <dbReference type="Proteomes" id="UP000253606"/>
    </source>
</evidence>
<name>A0A2Z5G338_9BACT</name>
<reference evidence="1 2" key="1">
    <citation type="journal article" date="2018" name="Front. Microbiol.">
        <title>Hydrolytic Capabilities as a Key to Environmental Success: Chitinolytic and Cellulolytic Acidobacteria From Acidic Sub-arctic Soils and Boreal Peatlands.</title>
        <authorList>
            <person name="Belova S.E."/>
            <person name="Ravin N.V."/>
            <person name="Pankratov T.A."/>
            <person name="Rakitin A.L."/>
            <person name="Ivanova A.A."/>
            <person name="Beletsky A.V."/>
            <person name="Mardanov A.V."/>
            <person name="Sinninghe Damste J.S."/>
            <person name="Dedysh S.N."/>
        </authorList>
    </citation>
    <scope>NUCLEOTIDE SEQUENCE [LARGE SCALE GENOMIC DNA]</scope>
    <source>
        <strain evidence="1 2">SBC82</strain>
    </source>
</reference>
<dbReference type="AlphaFoldDB" id="A0A2Z5G338"/>
<evidence type="ECO:0000313" key="1">
    <source>
        <dbReference type="EMBL" id="AXC13532.1"/>
    </source>
</evidence>
<gene>
    <name evidence="1" type="ORF">ACPOL_4257</name>
</gene>
<organism evidence="1 2">
    <name type="scientific">Acidisarcina polymorpha</name>
    <dbReference type="NCBI Taxonomy" id="2211140"/>
    <lineage>
        <taxon>Bacteria</taxon>
        <taxon>Pseudomonadati</taxon>
        <taxon>Acidobacteriota</taxon>
        <taxon>Terriglobia</taxon>
        <taxon>Terriglobales</taxon>
        <taxon>Acidobacteriaceae</taxon>
        <taxon>Acidisarcina</taxon>
    </lineage>
</organism>
<accession>A0A2Z5G338</accession>